<keyword evidence="2" id="KW-1185">Reference proteome</keyword>
<dbReference type="AlphaFoldDB" id="A0A1S8X4N4"/>
<dbReference type="EMBL" id="KV892035">
    <property type="protein sequence ID" value="OON21672.1"/>
    <property type="molecule type" value="Genomic_DNA"/>
</dbReference>
<accession>A0A1S8X4N4</accession>
<organism evidence="1 2">
    <name type="scientific">Opisthorchis viverrini</name>
    <name type="common">Southeast Asian liver fluke</name>
    <dbReference type="NCBI Taxonomy" id="6198"/>
    <lineage>
        <taxon>Eukaryota</taxon>
        <taxon>Metazoa</taxon>
        <taxon>Spiralia</taxon>
        <taxon>Lophotrochozoa</taxon>
        <taxon>Platyhelminthes</taxon>
        <taxon>Trematoda</taxon>
        <taxon>Digenea</taxon>
        <taxon>Opisthorchiida</taxon>
        <taxon>Opisthorchiata</taxon>
        <taxon>Opisthorchiidae</taxon>
        <taxon>Opisthorchis</taxon>
    </lineage>
</organism>
<gene>
    <name evidence="1" type="ORF">X801_02430</name>
</gene>
<proteinExistence type="predicted"/>
<protein>
    <submittedName>
        <fullName evidence="1">Uncharacterized protein</fullName>
    </submittedName>
</protein>
<reference evidence="1 2" key="1">
    <citation type="submission" date="2015-03" db="EMBL/GenBank/DDBJ databases">
        <title>Draft genome of the nematode, Opisthorchis viverrini.</title>
        <authorList>
            <person name="Mitreva M."/>
        </authorList>
    </citation>
    <scope>NUCLEOTIDE SEQUENCE [LARGE SCALE GENOMIC DNA]</scope>
    <source>
        <strain evidence="1">Khon Kaen</strain>
    </source>
</reference>
<name>A0A1S8X4N4_OPIVI</name>
<evidence type="ECO:0000313" key="2">
    <source>
        <dbReference type="Proteomes" id="UP000243686"/>
    </source>
</evidence>
<sequence>MCTQCGSIHYLDQYIEFIQMSVVSRIACVDRLRVCYCCCKPYHQANHSLSQRPSSYKTGNEPASSEIASQDVHHSIADVPKSNISLAVAPVWIRGPEGDVGVNAFLDNGGITTLIHSSLPPKLGFKAIFRHISQTEDLNLQLERMFNFQFLEVPCTKRAMSLDDRVIYDRMLMALEMGDGY</sequence>
<evidence type="ECO:0000313" key="1">
    <source>
        <dbReference type="EMBL" id="OON21672.1"/>
    </source>
</evidence>
<dbReference type="Proteomes" id="UP000243686">
    <property type="component" value="Unassembled WGS sequence"/>
</dbReference>